<dbReference type="Gene3D" id="3.30.460.10">
    <property type="entry name" value="Beta Polymerase, domain 2"/>
    <property type="match status" value="1"/>
</dbReference>
<protein>
    <submittedName>
        <fullName evidence="10">CCA-adding enzyme</fullName>
        <ecNumber evidence="10">2.7.7.72</ecNumber>
    </submittedName>
</protein>
<dbReference type="EMBL" id="VSSQ01009793">
    <property type="protein sequence ID" value="MPM42619.1"/>
    <property type="molecule type" value="Genomic_DNA"/>
</dbReference>
<keyword evidence="5" id="KW-0479">Metal-binding</keyword>
<feature type="domain" description="Poly A polymerase head" evidence="8">
    <location>
        <begin position="24"/>
        <end position="144"/>
    </location>
</feature>
<evidence type="ECO:0000313" key="10">
    <source>
        <dbReference type="EMBL" id="MPM42619.1"/>
    </source>
</evidence>
<name>A0A644ZNT9_9ZZZZ</name>
<dbReference type="PANTHER" id="PTHR46173:SF1">
    <property type="entry name" value="CCA TRNA NUCLEOTIDYLTRANSFERASE 1, MITOCHONDRIAL"/>
    <property type="match status" value="1"/>
</dbReference>
<evidence type="ECO:0000256" key="1">
    <source>
        <dbReference type="ARBA" id="ARBA00001946"/>
    </source>
</evidence>
<evidence type="ECO:0000256" key="3">
    <source>
        <dbReference type="ARBA" id="ARBA00022694"/>
    </source>
</evidence>
<keyword evidence="2 10" id="KW-0808">Transferase</keyword>
<proteinExistence type="predicted"/>
<dbReference type="Pfam" id="PF01743">
    <property type="entry name" value="PolyA_pol"/>
    <property type="match status" value="1"/>
</dbReference>
<evidence type="ECO:0000256" key="6">
    <source>
        <dbReference type="ARBA" id="ARBA00022741"/>
    </source>
</evidence>
<keyword evidence="6" id="KW-0547">Nucleotide-binding</keyword>
<keyword evidence="7" id="KW-0460">Magnesium</keyword>
<keyword evidence="4 10" id="KW-0548">Nucleotidyltransferase</keyword>
<dbReference type="InterPro" id="IPR002646">
    <property type="entry name" value="PolA_pol_head_dom"/>
</dbReference>
<evidence type="ECO:0000256" key="4">
    <source>
        <dbReference type="ARBA" id="ARBA00022695"/>
    </source>
</evidence>
<dbReference type="GO" id="GO:0046872">
    <property type="term" value="F:metal ion binding"/>
    <property type="evidence" value="ECO:0007669"/>
    <property type="project" value="UniProtKB-KW"/>
</dbReference>
<dbReference type="Pfam" id="PF12627">
    <property type="entry name" value="PolyA_pol_RNAbd"/>
    <property type="match status" value="1"/>
</dbReference>
<dbReference type="EC" id="2.7.7.72" evidence="10"/>
<comment type="caution">
    <text evidence="10">The sequence shown here is derived from an EMBL/GenBank/DDBJ whole genome shotgun (WGS) entry which is preliminary data.</text>
</comment>
<dbReference type="SUPFAM" id="SSF81301">
    <property type="entry name" value="Nucleotidyltransferase"/>
    <property type="match status" value="1"/>
</dbReference>
<gene>
    <name evidence="10" type="primary">cca_32</name>
    <name evidence="10" type="ORF">SDC9_89286</name>
</gene>
<accession>A0A644ZNT9</accession>
<evidence type="ECO:0000256" key="2">
    <source>
        <dbReference type="ARBA" id="ARBA00022679"/>
    </source>
</evidence>
<dbReference type="GO" id="GO:0008033">
    <property type="term" value="P:tRNA processing"/>
    <property type="evidence" value="ECO:0007669"/>
    <property type="project" value="UniProtKB-KW"/>
</dbReference>
<dbReference type="CDD" id="cd05398">
    <property type="entry name" value="NT_ClassII-CCAase"/>
    <property type="match status" value="1"/>
</dbReference>
<reference evidence="10" key="1">
    <citation type="submission" date="2019-08" db="EMBL/GenBank/DDBJ databases">
        <authorList>
            <person name="Kucharzyk K."/>
            <person name="Murdoch R.W."/>
            <person name="Higgins S."/>
            <person name="Loffler F."/>
        </authorList>
    </citation>
    <scope>NUCLEOTIDE SEQUENCE</scope>
</reference>
<dbReference type="GO" id="GO:0000166">
    <property type="term" value="F:nucleotide binding"/>
    <property type="evidence" value="ECO:0007669"/>
    <property type="project" value="UniProtKB-KW"/>
</dbReference>
<evidence type="ECO:0000259" key="8">
    <source>
        <dbReference type="Pfam" id="PF01743"/>
    </source>
</evidence>
<organism evidence="10">
    <name type="scientific">bioreactor metagenome</name>
    <dbReference type="NCBI Taxonomy" id="1076179"/>
    <lineage>
        <taxon>unclassified sequences</taxon>
        <taxon>metagenomes</taxon>
        <taxon>ecological metagenomes</taxon>
    </lineage>
</organism>
<evidence type="ECO:0000259" key="9">
    <source>
        <dbReference type="Pfam" id="PF12627"/>
    </source>
</evidence>
<comment type="cofactor">
    <cofactor evidence="1">
        <name>Mg(2+)</name>
        <dbReference type="ChEBI" id="CHEBI:18420"/>
    </cofactor>
</comment>
<dbReference type="SUPFAM" id="SSF81891">
    <property type="entry name" value="Poly A polymerase C-terminal region-like"/>
    <property type="match status" value="1"/>
</dbReference>
<dbReference type="InterPro" id="IPR050264">
    <property type="entry name" value="Bact_CCA-adding_enz_type3_sf"/>
</dbReference>
<dbReference type="GO" id="GO:0004810">
    <property type="term" value="F:CCA tRNA nucleotidyltransferase activity"/>
    <property type="evidence" value="ECO:0007669"/>
    <property type="project" value="UniProtKB-EC"/>
</dbReference>
<dbReference type="GO" id="GO:0000049">
    <property type="term" value="F:tRNA binding"/>
    <property type="evidence" value="ECO:0007669"/>
    <property type="project" value="TreeGrafter"/>
</dbReference>
<keyword evidence="3" id="KW-0819">tRNA processing</keyword>
<dbReference type="InterPro" id="IPR032828">
    <property type="entry name" value="PolyA_RNA-bd"/>
</dbReference>
<evidence type="ECO:0000256" key="5">
    <source>
        <dbReference type="ARBA" id="ARBA00022723"/>
    </source>
</evidence>
<sequence>MKSSFLPQFVQKCLKNLRDTGFEAYPVGGCVRDLCLGRPPGDWDVATSALPEAVRALFPRTAPTGIAHGTVTVLFQSGKIEVTTFRRDGTYLDGRHPDTVTFDAGLFEDLSRRDFTINAMALGPDGAVIDPFGGMEDLKKKLIRCVGDPASRFSEDALRMLRAVRFSAQLGFSIEPETAAAIRLLAPLAAKVSAERVRVEVEKTLCSPHPSQGERFFSFGLFPGVKPPDLKGLELVRNIPRYRWAALCRALGSADLLQALKPDKRTLGACRGALAILAEAPVKNWIKMLSRYGPEACETAAAVLGDGSLSALLAGNPCYRTDQLALTGRDLVDLGLHDEQIGQAQHALLAYVLEHPRDNRKEILLGLLREGGEKSF</sequence>
<evidence type="ECO:0000256" key="7">
    <source>
        <dbReference type="ARBA" id="ARBA00022842"/>
    </source>
</evidence>
<dbReference type="AlphaFoldDB" id="A0A644ZNT9"/>
<dbReference type="InterPro" id="IPR043519">
    <property type="entry name" value="NT_sf"/>
</dbReference>
<dbReference type="Gene3D" id="1.10.3090.10">
    <property type="entry name" value="cca-adding enzyme, domain 2"/>
    <property type="match status" value="1"/>
</dbReference>
<feature type="domain" description="tRNA nucleotidyltransferase/poly(A) polymerase RNA and SrmB- binding" evidence="9">
    <location>
        <begin position="171"/>
        <end position="224"/>
    </location>
</feature>
<dbReference type="PANTHER" id="PTHR46173">
    <property type="entry name" value="CCA TRNA NUCLEOTIDYLTRANSFERASE 1, MITOCHONDRIAL"/>
    <property type="match status" value="1"/>
</dbReference>